<organism evidence="3 4">
    <name type="scientific">Alligator sinensis</name>
    <name type="common">Chinese alligator</name>
    <dbReference type="NCBI Taxonomy" id="38654"/>
    <lineage>
        <taxon>Eukaryota</taxon>
        <taxon>Metazoa</taxon>
        <taxon>Chordata</taxon>
        <taxon>Craniata</taxon>
        <taxon>Vertebrata</taxon>
        <taxon>Euteleostomi</taxon>
        <taxon>Archelosauria</taxon>
        <taxon>Archosauria</taxon>
        <taxon>Crocodylia</taxon>
        <taxon>Alligatoridae</taxon>
        <taxon>Alligatorinae</taxon>
        <taxon>Alligator</taxon>
    </lineage>
</organism>
<evidence type="ECO:0000259" key="2">
    <source>
        <dbReference type="PROSITE" id="PS50041"/>
    </source>
</evidence>
<dbReference type="InterPro" id="IPR016187">
    <property type="entry name" value="CTDL_fold"/>
</dbReference>
<dbReference type="KEGG" id="asn:112551297"/>
<dbReference type="SMART" id="SM00034">
    <property type="entry name" value="CLECT"/>
    <property type="match status" value="1"/>
</dbReference>
<dbReference type="GO" id="GO:0030246">
    <property type="term" value="F:carbohydrate binding"/>
    <property type="evidence" value="ECO:0007669"/>
    <property type="project" value="UniProtKB-KW"/>
</dbReference>
<dbReference type="Pfam" id="PF00059">
    <property type="entry name" value="Lectin_C"/>
    <property type="match status" value="1"/>
</dbReference>
<dbReference type="InterPro" id="IPR050111">
    <property type="entry name" value="C-type_lectin/snaclec_domain"/>
</dbReference>
<keyword evidence="3" id="KW-1185">Reference proteome</keyword>
<dbReference type="InterPro" id="IPR033989">
    <property type="entry name" value="CD209-like_CTLD"/>
</dbReference>
<protein>
    <submittedName>
        <fullName evidence="4">C-type lectin domain family 4 member E-like isoform X1</fullName>
    </submittedName>
</protein>
<dbReference type="SUPFAM" id="SSF56436">
    <property type="entry name" value="C-type lectin-like"/>
    <property type="match status" value="1"/>
</dbReference>
<sequence>MTSPLHVFARWVHYDHDKLYMSCCIFSACVLYPIKELQHWVSFWSQYVEQFGLTPGKEKGWEKRKMYSLLFSSPFPVVPHQQNCEEHKALPQNISEWLCAVRIAEEEERVWTCCPKGWKLFRTSCYYLSHDTARPWDASEKNCIGMGSHLVVVDTEAEQNFLLNWVKGRVSDQKEISNYCLGLNSQEVEGQWCWVDGTLYNKSAAFWMPEEPNFLNSEKCAVMQMGGNRASSEKKTWNNVRCSLWCHGICEAAAMKI</sequence>
<keyword evidence="1" id="KW-0430">Lectin</keyword>
<dbReference type="PANTHER" id="PTHR22803">
    <property type="entry name" value="MANNOSE, PHOSPHOLIPASE, LECTIN RECEPTOR RELATED"/>
    <property type="match status" value="1"/>
</dbReference>
<feature type="domain" description="C-type lectin" evidence="2">
    <location>
        <begin position="121"/>
        <end position="251"/>
    </location>
</feature>
<dbReference type="RefSeq" id="XP_025067253.1">
    <property type="nucleotide sequence ID" value="XM_025211468.1"/>
</dbReference>
<dbReference type="InParanoid" id="A0A3Q0H9X5"/>
<accession>A0A3Q0H9X5</accession>
<dbReference type="GeneID" id="112551297"/>
<proteinExistence type="predicted"/>
<dbReference type="InterPro" id="IPR016186">
    <property type="entry name" value="C-type_lectin-like/link_sf"/>
</dbReference>
<dbReference type="CDD" id="cd03590">
    <property type="entry name" value="CLECT_DC-SIGN_like"/>
    <property type="match status" value="1"/>
</dbReference>
<reference evidence="4" key="1">
    <citation type="submission" date="2025-08" db="UniProtKB">
        <authorList>
            <consortium name="RefSeq"/>
        </authorList>
    </citation>
    <scope>IDENTIFICATION</scope>
</reference>
<evidence type="ECO:0000256" key="1">
    <source>
        <dbReference type="ARBA" id="ARBA00022734"/>
    </source>
</evidence>
<evidence type="ECO:0000313" key="3">
    <source>
        <dbReference type="Proteomes" id="UP000189705"/>
    </source>
</evidence>
<dbReference type="Proteomes" id="UP000189705">
    <property type="component" value="Unplaced"/>
</dbReference>
<dbReference type="Gene3D" id="3.10.100.10">
    <property type="entry name" value="Mannose-Binding Protein A, subunit A"/>
    <property type="match status" value="1"/>
</dbReference>
<name>A0A3Q0H9X5_ALLSI</name>
<gene>
    <name evidence="4" type="primary">LOC112551297</name>
</gene>
<dbReference type="InterPro" id="IPR001304">
    <property type="entry name" value="C-type_lectin-like"/>
</dbReference>
<dbReference type="AlphaFoldDB" id="A0A3Q0H9X5"/>
<evidence type="ECO:0000313" key="4">
    <source>
        <dbReference type="RefSeq" id="XP_025067253.1"/>
    </source>
</evidence>
<dbReference type="PROSITE" id="PS50041">
    <property type="entry name" value="C_TYPE_LECTIN_2"/>
    <property type="match status" value="1"/>
</dbReference>
<dbReference type="STRING" id="38654.A0A3Q0H9X5"/>